<dbReference type="Gene3D" id="2.60.120.10">
    <property type="entry name" value="Jelly Rolls"/>
    <property type="match status" value="1"/>
</dbReference>
<keyword evidence="3" id="KW-0560">Oxidoreductase</keyword>
<dbReference type="PANTHER" id="PTHR48105">
    <property type="entry name" value="THIOREDOXIN REDUCTASE 1-RELATED-RELATED"/>
    <property type="match status" value="1"/>
</dbReference>
<evidence type="ECO:0000259" key="4">
    <source>
        <dbReference type="PROSITE" id="PS50042"/>
    </source>
</evidence>
<evidence type="ECO:0000256" key="2">
    <source>
        <dbReference type="ARBA" id="ARBA00022630"/>
    </source>
</evidence>
<dbReference type="InterPro" id="IPR023753">
    <property type="entry name" value="FAD/NAD-binding_dom"/>
</dbReference>
<sequence>MAIGDARREQIFPTLSALQIAMAHRFASGAPRRFGPREVVYEIGVRDAPCWLILDGSADAIRRGAAGRSSLVTTYGPGQFTGETNQLSGRPSLMSVVSGDTGAVAIPFDAPHLRALVIGSADVGETIMRAFILRRVMLIEEGQTGGAGSILVGRRDDPGIVELSGFLTRNGYPHTVIAACEPEGRELVERLGVAPEDLPLMICPNGTLLRSPSNADAASCLGITPDLDPKTIHDVAVIGAGPAGLATAVYGASEGLSVLVLDSRAFGGQAGASARIENYLGFPTGISGQALAGRAFNQAAKFGAELAIPLTVGLLRCHGADAEAPFTLELSNGGTARSRAIVIASGARYRQPDIPNIEALEGAGVSYWASPVEARLCAGEDVVLVGGGNSAGQAVAYLAPQVRHLHLVVRRPLEQTMSRYLIDRIAALPNVELHVDSEIVDLHGDRATGLTGTTFRDRRTGAIRECTSRHLFLFIGADPNTHWLDGCVALDATGFVLTGERAGDGERLPLETSCPGIFAVGDVRAGSTKRVAAAVGEGAAVIAQIHSVLARNVGRALEAARQA</sequence>
<keyword evidence="2" id="KW-0285">Flavoprotein</keyword>
<reference evidence="5 6" key="1">
    <citation type="journal article" date="2015" name="Antonie Van Leeuwenhoek">
        <title>Bosea vaviloviae sp. nov., a new species of slow-growing rhizobia isolated from nodules of the relict species Vavilovia formosa (Stev.) Fed.</title>
        <authorList>
            <person name="Safronova V.I."/>
            <person name="Kuznetsova I.G."/>
            <person name="Sazanova A.L."/>
            <person name="Kimeklis A.K."/>
            <person name="Belimov A.A."/>
            <person name="Andronov E.E."/>
            <person name="Pinaev A.G."/>
            <person name="Chizhevskaya E.P."/>
            <person name="Pukhaev A.R."/>
            <person name="Popov K.P."/>
            <person name="Willems A."/>
            <person name="Tikhonovich I.A."/>
        </authorList>
    </citation>
    <scope>NUCLEOTIDE SEQUENCE [LARGE SCALE GENOMIC DNA]</scope>
    <source>
        <strain evidence="5 6">Vaf18</strain>
    </source>
</reference>
<dbReference type="OrthoDB" id="9786503at2"/>
<dbReference type="InterPro" id="IPR000595">
    <property type="entry name" value="cNMP-bd_dom"/>
</dbReference>
<dbReference type="PRINTS" id="PR00469">
    <property type="entry name" value="PNDRDTASEII"/>
</dbReference>
<dbReference type="Gene3D" id="3.50.50.60">
    <property type="entry name" value="FAD/NAD(P)-binding domain"/>
    <property type="match status" value="2"/>
</dbReference>
<dbReference type="Proteomes" id="UP000094969">
    <property type="component" value="Chromosome"/>
</dbReference>
<dbReference type="EMBL" id="CP017147">
    <property type="protein sequence ID" value="AOO83430.1"/>
    <property type="molecule type" value="Genomic_DNA"/>
</dbReference>
<dbReference type="Pfam" id="PF07992">
    <property type="entry name" value="Pyr_redox_2"/>
    <property type="match status" value="1"/>
</dbReference>
<keyword evidence="6" id="KW-1185">Reference proteome</keyword>
<dbReference type="AlphaFoldDB" id="A0A1D7U7S3"/>
<dbReference type="STRING" id="1526658.BHK69_25970"/>
<gene>
    <name evidence="5" type="ORF">BHK69_25970</name>
</gene>
<dbReference type="InterPro" id="IPR018490">
    <property type="entry name" value="cNMP-bd_dom_sf"/>
</dbReference>
<dbReference type="KEGG" id="bvv:BHK69_25970"/>
<dbReference type="PRINTS" id="PR00368">
    <property type="entry name" value="FADPNR"/>
</dbReference>
<dbReference type="InterPro" id="IPR036188">
    <property type="entry name" value="FAD/NAD-bd_sf"/>
</dbReference>
<evidence type="ECO:0000256" key="3">
    <source>
        <dbReference type="ARBA" id="ARBA00023002"/>
    </source>
</evidence>
<dbReference type="SUPFAM" id="SSF51905">
    <property type="entry name" value="FAD/NAD(P)-binding domain"/>
    <property type="match status" value="1"/>
</dbReference>
<name>A0A1D7U7S3_9HYPH</name>
<proteinExistence type="predicted"/>
<organism evidence="5 6">
    <name type="scientific">Bosea vaviloviae</name>
    <dbReference type="NCBI Taxonomy" id="1526658"/>
    <lineage>
        <taxon>Bacteria</taxon>
        <taxon>Pseudomonadati</taxon>
        <taxon>Pseudomonadota</taxon>
        <taxon>Alphaproteobacteria</taxon>
        <taxon>Hyphomicrobiales</taxon>
        <taxon>Boseaceae</taxon>
        <taxon>Bosea</taxon>
    </lineage>
</organism>
<dbReference type="GO" id="GO:0016491">
    <property type="term" value="F:oxidoreductase activity"/>
    <property type="evidence" value="ECO:0007669"/>
    <property type="project" value="UniProtKB-KW"/>
</dbReference>
<protein>
    <recommendedName>
        <fullName evidence="1">Thioredoxin reductase</fullName>
    </recommendedName>
</protein>
<accession>A0A1D7U7S3</accession>
<dbReference type="InterPro" id="IPR014710">
    <property type="entry name" value="RmlC-like_jellyroll"/>
</dbReference>
<dbReference type="RefSeq" id="WP_069692630.1">
    <property type="nucleotide sequence ID" value="NZ_CP017147.1"/>
</dbReference>
<evidence type="ECO:0000313" key="6">
    <source>
        <dbReference type="Proteomes" id="UP000094969"/>
    </source>
</evidence>
<dbReference type="SUPFAM" id="SSF51206">
    <property type="entry name" value="cAMP-binding domain-like"/>
    <property type="match status" value="1"/>
</dbReference>
<dbReference type="PROSITE" id="PS50042">
    <property type="entry name" value="CNMP_BINDING_3"/>
    <property type="match status" value="1"/>
</dbReference>
<dbReference type="CDD" id="cd00038">
    <property type="entry name" value="CAP_ED"/>
    <property type="match status" value="1"/>
</dbReference>
<feature type="domain" description="Cyclic nucleotide-binding" evidence="4">
    <location>
        <begin position="31"/>
        <end position="134"/>
    </location>
</feature>
<evidence type="ECO:0000313" key="5">
    <source>
        <dbReference type="EMBL" id="AOO83430.1"/>
    </source>
</evidence>
<evidence type="ECO:0000256" key="1">
    <source>
        <dbReference type="ARBA" id="ARBA00018719"/>
    </source>
</evidence>
<dbReference type="InterPro" id="IPR050097">
    <property type="entry name" value="Ferredoxin-NADP_redctase_2"/>
</dbReference>